<dbReference type="EMBL" id="KN824624">
    <property type="protein sequence ID" value="KIM19561.1"/>
    <property type="molecule type" value="Genomic_DNA"/>
</dbReference>
<dbReference type="HOGENOM" id="CLU_2997927_0_0_1"/>
<dbReference type="AlphaFoldDB" id="A0A0C3AJR4"/>
<dbReference type="Proteomes" id="UP000054097">
    <property type="component" value="Unassembled WGS sequence"/>
</dbReference>
<evidence type="ECO:0000313" key="1">
    <source>
        <dbReference type="EMBL" id="KIM19559.1"/>
    </source>
</evidence>
<organism evidence="2 3">
    <name type="scientific">Serendipita vermifera MAFF 305830</name>
    <dbReference type="NCBI Taxonomy" id="933852"/>
    <lineage>
        <taxon>Eukaryota</taxon>
        <taxon>Fungi</taxon>
        <taxon>Dikarya</taxon>
        <taxon>Basidiomycota</taxon>
        <taxon>Agaricomycotina</taxon>
        <taxon>Agaricomycetes</taxon>
        <taxon>Sebacinales</taxon>
        <taxon>Serendipitaceae</taxon>
        <taxon>Serendipita</taxon>
    </lineage>
</organism>
<name>A0A0C3AJR4_SERVB</name>
<reference evidence="2 3" key="1">
    <citation type="submission" date="2014-04" db="EMBL/GenBank/DDBJ databases">
        <authorList>
            <consortium name="DOE Joint Genome Institute"/>
            <person name="Kuo A."/>
            <person name="Zuccaro A."/>
            <person name="Kohler A."/>
            <person name="Nagy L.G."/>
            <person name="Floudas D."/>
            <person name="Copeland A."/>
            <person name="Barry K.W."/>
            <person name="Cichocki N."/>
            <person name="Veneault-Fourrey C."/>
            <person name="LaButti K."/>
            <person name="Lindquist E.A."/>
            <person name="Lipzen A."/>
            <person name="Lundell T."/>
            <person name="Morin E."/>
            <person name="Murat C."/>
            <person name="Sun H."/>
            <person name="Tunlid A."/>
            <person name="Henrissat B."/>
            <person name="Grigoriev I.V."/>
            <person name="Hibbett D.S."/>
            <person name="Martin F."/>
            <person name="Nordberg H.P."/>
            <person name="Cantor M.N."/>
            <person name="Hua S.X."/>
        </authorList>
    </citation>
    <scope>NUCLEOTIDE SEQUENCE [LARGE SCALE GENOMIC DNA]</scope>
    <source>
        <strain evidence="2 3">MAFF 305830</strain>
    </source>
</reference>
<reference evidence="2" key="3">
    <citation type="submission" date="2015-02" db="EMBL/GenBank/DDBJ databases">
        <title>Evolutionary Origins and Diversification of the Mycorrhizal Mutualists.</title>
        <authorList>
            <consortium name="DOE Joint Genome Institute"/>
            <consortium name="Mycorrhizal Genomics Consortium"/>
            <person name="Kohler A."/>
            <person name="Kuo A."/>
            <person name="Nagy L.G."/>
            <person name="Floudas D."/>
            <person name="Copeland A."/>
            <person name="Barry K.W."/>
            <person name="Cichocki N."/>
            <person name="Veneault-Fourrey C."/>
            <person name="LaButti K."/>
            <person name="Lindquist E.A."/>
            <person name="Lipzen A."/>
            <person name="Lundell T."/>
            <person name="Morin E."/>
            <person name="Murat C."/>
            <person name="Riley R."/>
            <person name="Ohm R."/>
            <person name="Sun H."/>
            <person name="Tunlid A."/>
            <person name="Henrissat B."/>
            <person name="Grigoriev I.V."/>
            <person name="Hibbett D.S."/>
            <person name="Martin F."/>
        </authorList>
    </citation>
    <scope>NUCLEOTIDE SEQUENCE</scope>
    <source>
        <strain evidence="2">MAFF 305830</strain>
    </source>
</reference>
<evidence type="ECO:0000313" key="3">
    <source>
        <dbReference type="Proteomes" id="UP000054097"/>
    </source>
</evidence>
<dbReference type="EMBL" id="KN824625">
    <property type="protein sequence ID" value="KIM19559.1"/>
    <property type="molecule type" value="Genomic_DNA"/>
</dbReference>
<gene>
    <name evidence="2" type="ORF">M408DRAFT_334354</name>
    <name evidence="1" type="ORF">M408DRAFT_334356</name>
</gene>
<protein>
    <submittedName>
        <fullName evidence="2">Uncharacterized protein</fullName>
    </submittedName>
</protein>
<evidence type="ECO:0000313" key="2">
    <source>
        <dbReference type="EMBL" id="KIM19561.1"/>
    </source>
</evidence>
<keyword evidence="3" id="KW-1185">Reference proteome</keyword>
<proteinExistence type="predicted"/>
<sequence length="57" mass="6530">MPTRAAAAVWTTTARIGTLRTKHAPASEVISKIIIRFTKKPAYFFRSTKRQRRKGVR</sequence>
<accession>A0A0C3AJR4</accession>
<reference evidence="3" key="2">
    <citation type="submission" date="2015-01" db="EMBL/GenBank/DDBJ databases">
        <title>Evolutionary Origins and Diversification of the Mycorrhizal Mutualists.</title>
        <authorList>
            <consortium name="DOE Joint Genome Institute"/>
            <consortium name="Mycorrhizal Genomics Consortium"/>
            <person name="Kohler A."/>
            <person name="Kuo A."/>
            <person name="Nagy L.G."/>
            <person name="Floudas D."/>
            <person name="Copeland A."/>
            <person name="Barry K.W."/>
            <person name="Cichocki N."/>
            <person name="Veneault-Fourrey C."/>
            <person name="LaButti K."/>
            <person name="Lindquist E.A."/>
            <person name="Lipzen A."/>
            <person name="Lundell T."/>
            <person name="Morin E."/>
            <person name="Murat C."/>
            <person name="Riley R."/>
            <person name="Ohm R."/>
            <person name="Sun H."/>
            <person name="Tunlid A."/>
            <person name="Henrissat B."/>
            <person name="Grigoriev I.V."/>
            <person name="Hibbett D.S."/>
            <person name="Martin F."/>
        </authorList>
    </citation>
    <scope>NUCLEOTIDE SEQUENCE [LARGE SCALE GENOMIC DNA]</scope>
    <source>
        <strain evidence="1 3">MAFF 305830</strain>
    </source>
</reference>